<gene>
    <name evidence="4" type="ORF">COO20_14825</name>
</gene>
<reference evidence="4 5" key="1">
    <citation type="submission" date="2017-09" db="EMBL/GenBank/DDBJ databases">
        <title>Biodiversity and function of Thalassospira species in the particle-attached aromatic-hydrocarbon-degrading consortia from the surface seawater of the South China Sea.</title>
        <authorList>
            <person name="Dong C."/>
            <person name="Liu R."/>
            <person name="Shao Z."/>
        </authorList>
    </citation>
    <scope>NUCLEOTIDE SEQUENCE [LARGE SCALE GENOMIC DNA]</scope>
    <source>
        <strain evidence="4 5">CSC1P2</strain>
    </source>
</reference>
<protein>
    <submittedName>
        <fullName evidence="4">Efflux transporter periplasmic adaptor subunit</fullName>
    </submittedName>
</protein>
<name>A0A2N3KS42_9PROT</name>
<dbReference type="SUPFAM" id="SSF111369">
    <property type="entry name" value="HlyD-like secretion proteins"/>
    <property type="match status" value="1"/>
</dbReference>
<sequence>MKTLRPVLIVLAVLIIVAGGGYYAWLQNQDDLPDYIASGNGRIEAEEIHVATKYAGRVSEVLVDEGDRVEAGDILAKMDTSELDAQLAQAMAEEARAKEAVPESKAEIVQRESELRLAKQQLERAQKLIKNNNIAREQVDQREADRDIALARLEAAKARQTSAERAVEAAGAEVARIQVQIDDSVLTAPRAGRVQYRLAEPGEVLAAGGKVITLLDLTDVYMTVFLPTSQAGLAYVGNEARIVLDAAPDFVIPATVSFVADNAQFTPREVETRTEREKLMFRVKVRISSDLLEAHIEKVKTGLPGEAYIMLASNSGWPDRLHVHLPEGAGTVDTGDHEKTGTATTNGTTGK</sequence>
<dbReference type="PANTHER" id="PTHR30438:SF2">
    <property type="entry name" value="MEMBRANE PROTEIN"/>
    <property type="match status" value="1"/>
</dbReference>
<dbReference type="Gene3D" id="2.40.50.100">
    <property type="match status" value="1"/>
</dbReference>
<dbReference type="GO" id="GO:0005886">
    <property type="term" value="C:plasma membrane"/>
    <property type="evidence" value="ECO:0007669"/>
    <property type="project" value="TreeGrafter"/>
</dbReference>
<keyword evidence="3" id="KW-0812">Transmembrane</keyword>
<keyword evidence="1" id="KW-0175">Coiled coil</keyword>
<feature type="region of interest" description="Disordered" evidence="2">
    <location>
        <begin position="325"/>
        <end position="351"/>
    </location>
</feature>
<dbReference type="OrthoDB" id="9778236at2"/>
<dbReference type="PANTHER" id="PTHR30438">
    <property type="entry name" value="36 KDA ANTIGEN-RELATED"/>
    <property type="match status" value="1"/>
</dbReference>
<evidence type="ECO:0000313" key="4">
    <source>
        <dbReference type="EMBL" id="PKR53365.1"/>
    </source>
</evidence>
<dbReference type="AlphaFoldDB" id="A0A2N3KS42"/>
<organism evidence="4 5">
    <name type="scientific">Thalassospira marina</name>
    <dbReference type="NCBI Taxonomy" id="2048283"/>
    <lineage>
        <taxon>Bacteria</taxon>
        <taxon>Pseudomonadati</taxon>
        <taxon>Pseudomonadota</taxon>
        <taxon>Alphaproteobacteria</taxon>
        <taxon>Rhodospirillales</taxon>
        <taxon>Thalassospiraceae</taxon>
        <taxon>Thalassospira</taxon>
    </lineage>
</organism>
<feature type="coiled-coil region" evidence="1">
    <location>
        <begin position="108"/>
        <end position="173"/>
    </location>
</feature>
<dbReference type="Gene3D" id="1.10.287.470">
    <property type="entry name" value="Helix hairpin bin"/>
    <property type="match status" value="1"/>
</dbReference>
<proteinExistence type="predicted"/>
<keyword evidence="3" id="KW-1133">Transmembrane helix</keyword>
<evidence type="ECO:0000256" key="2">
    <source>
        <dbReference type="SAM" id="MobiDB-lite"/>
    </source>
</evidence>
<evidence type="ECO:0000256" key="1">
    <source>
        <dbReference type="SAM" id="Coils"/>
    </source>
</evidence>
<comment type="caution">
    <text evidence="4">The sequence shown here is derived from an EMBL/GenBank/DDBJ whole genome shotgun (WGS) entry which is preliminary data.</text>
</comment>
<feature type="transmembrane region" description="Helical" evidence="3">
    <location>
        <begin position="7"/>
        <end position="25"/>
    </location>
</feature>
<accession>A0A2N3KS42</accession>
<dbReference type="EMBL" id="NWTK01000009">
    <property type="protein sequence ID" value="PKR53365.1"/>
    <property type="molecule type" value="Genomic_DNA"/>
</dbReference>
<feature type="compositionally biased region" description="Low complexity" evidence="2">
    <location>
        <begin position="341"/>
        <end position="351"/>
    </location>
</feature>
<evidence type="ECO:0000256" key="3">
    <source>
        <dbReference type="SAM" id="Phobius"/>
    </source>
</evidence>
<keyword evidence="3" id="KW-0472">Membrane</keyword>
<dbReference type="RefSeq" id="WP_101267898.1">
    <property type="nucleotide sequence ID" value="NZ_NWTK01000009.1"/>
</dbReference>
<dbReference type="Proteomes" id="UP000233597">
    <property type="component" value="Unassembled WGS sequence"/>
</dbReference>
<evidence type="ECO:0000313" key="5">
    <source>
        <dbReference type="Proteomes" id="UP000233597"/>
    </source>
</evidence>
<dbReference type="Gene3D" id="2.40.30.170">
    <property type="match status" value="1"/>
</dbReference>